<dbReference type="EMBL" id="RJJD01000010">
    <property type="protein sequence ID" value="RNI25003.1"/>
    <property type="molecule type" value="Genomic_DNA"/>
</dbReference>
<dbReference type="InterPro" id="IPR025381">
    <property type="entry name" value="DUF4296"/>
</dbReference>
<name>A0A3M9MJG7_9BACT</name>
<dbReference type="Pfam" id="PF14129">
    <property type="entry name" value="DUF4296"/>
    <property type="match status" value="1"/>
</dbReference>
<evidence type="ECO:0000313" key="3">
    <source>
        <dbReference type="Proteomes" id="UP000272117"/>
    </source>
</evidence>
<evidence type="ECO:0000313" key="2">
    <source>
        <dbReference type="EMBL" id="RNI25003.1"/>
    </source>
</evidence>
<comment type="caution">
    <text evidence="2">The sequence shown here is derived from an EMBL/GenBank/DDBJ whole genome shotgun (WGS) entry which is preliminary data.</text>
</comment>
<keyword evidence="3" id="KW-1185">Reference proteome</keyword>
<sequence length="159" mass="17834">MCLLLLPLVLLACTPEQEKPADLITEEKMARIMIDVHLTEAAIARTIHHFDSSRAAYRAAHKQILKRQGVSDSAFKHSYDFYLSNPATLDKIYEIVLDSLSLREAKMTAQVATTDSTTTLEHAPEAVPDTIKAKTKLSKFKRISVPDSLKGLQKKRMIK</sequence>
<feature type="domain" description="DUF4296" evidence="1">
    <location>
        <begin position="20"/>
        <end position="104"/>
    </location>
</feature>
<dbReference type="AlphaFoldDB" id="A0A3M9MJG7"/>
<dbReference type="Proteomes" id="UP000272117">
    <property type="component" value="Unassembled WGS sequence"/>
</dbReference>
<accession>A0A3M9MJG7</accession>
<evidence type="ECO:0000259" key="1">
    <source>
        <dbReference type="Pfam" id="PF14129"/>
    </source>
</evidence>
<reference evidence="2 3" key="1">
    <citation type="submission" date="2018-11" db="EMBL/GenBank/DDBJ databases">
        <title>Rufibacter latericius sp. nov., isolated from water in Baiyang Lake.</title>
        <authorList>
            <person name="Yang Y."/>
        </authorList>
    </citation>
    <scope>NUCLEOTIDE SEQUENCE [LARGE SCALE GENOMIC DNA]</scope>
    <source>
        <strain evidence="2 3">R-22-1c-1</strain>
    </source>
</reference>
<gene>
    <name evidence="2" type="ORF">EFB08_16310</name>
</gene>
<protein>
    <submittedName>
        <fullName evidence="2">DUF4296 domain-containing protein</fullName>
    </submittedName>
</protein>
<proteinExistence type="predicted"/>
<organism evidence="2 3">
    <name type="scientific">Rufibacter latericius</name>
    <dbReference type="NCBI Taxonomy" id="2487040"/>
    <lineage>
        <taxon>Bacteria</taxon>
        <taxon>Pseudomonadati</taxon>
        <taxon>Bacteroidota</taxon>
        <taxon>Cytophagia</taxon>
        <taxon>Cytophagales</taxon>
        <taxon>Hymenobacteraceae</taxon>
        <taxon>Rufibacter</taxon>
    </lineage>
</organism>